<accession>A0AAE3QPG0</accession>
<evidence type="ECO:0000256" key="2">
    <source>
        <dbReference type="PROSITE-ProRule" id="PRU00169"/>
    </source>
</evidence>
<dbReference type="InterPro" id="IPR001789">
    <property type="entry name" value="Sig_transdc_resp-reg_receiver"/>
</dbReference>
<dbReference type="AlphaFoldDB" id="A0AAE3QPG0"/>
<dbReference type="Pfam" id="PF00072">
    <property type="entry name" value="Response_reg"/>
    <property type="match status" value="1"/>
</dbReference>
<dbReference type="PANTHER" id="PTHR44591:SF3">
    <property type="entry name" value="RESPONSE REGULATORY DOMAIN-CONTAINING PROTEIN"/>
    <property type="match status" value="1"/>
</dbReference>
<feature type="modified residue" description="4-aspartylphosphate" evidence="2">
    <location>
        <position position="64"/>
    </location>
</feature>
<dbReference type="SUPFAM" id="SSF52172">
    <property type="entry name" value="CheY-like"/>
    <property type="match status" value="1"/>
</dbReference>
<sequence>MNFAQTLPPGPIVIIDDDDDEQFILEKIFQELNTPRERVYFTNAAAAFEYLTSGTPTPFLIICDMILPAENGVEFKKRIDTHPQLKLKSIPFIFMSNVISNTALMDSYADLALQGIFEKPFDYTDLKDLIEIILNYWSICKQPATG</sequence>
<dbReference type="InterPro" id="IPR011006">
    <property type="entry name" value="CheY-like_superfamily"/>
</dbReference>
<dbReference type="Proteomes" id="UP001241110">
    <property type="component" value="Unassembled WGS sequence"/>
</dbReference>
<dbReference type="EMBL" id="JASJOS010000004">
    <property type="protein sequence ID" value="MDJ1480820.1"/>
    <property type="molecule type" value="Genomic_DNA"/>
</dbReference>
<dbReference type="PANTHER" id="PTHR44591">
    <property type="entry name" value="STRESS RESPONSE REGULATOR PROTEIN 1"/>
    <property type="match status" value="1"/>
</dbReference>
<dbReference type="RefSeq" id="WP_313977808.1">
    <property type="nucleotide sequence ID" value="NZ_JASJOS010000004.1"/>
</dbReference>
<comment type="caution">
    <text evidence="4">The sequence shown here is derived from an EMBL/GenBank/DDBJ whole genome shotgun (WGS) entry which is preliminary data.</text>
</comment>
<gene>
    <name evidence="4" type="ORF">QNI16_10030</name>
</gene>
<name>A0AAE3QPG0_9BACT</name>
<dbReference type="SMART" id="SM00448">
    <property type="entry name" value="REC"/>
    <property type="match status" value="1"/>
</dbReference>
<feature type="domain" description="Response regulatory" evidence="3">
    <location>
        <begin position="11"/>
        <end position="134"/>
    </location>
</feature>
<dbReference type="Gene3D" id="3.40.50.2300">
    <property type="match status" value="1"/>
</dbReference>
<proteinExistence type="predicted"/>
<reference evidence="4" key="1">
    <citation type="submission" date="2023-05" db="EMBL/GenBank/DDBJ databases">
        <authorList>
            <person name="Zhang X."/>
        </authorList>
    </citation>
    <scope>NUCLEOTIDE SEQUENCE</scope>
    <source>
        <strain evidence="4">YF14B1</strain>
    </source>
</reference>
<evidence type="ECO:0000259" key="3">
    <source>
        <dbReference type="PROSITE" id="PS50110"/>
    </source>
</evidence>
<evidence type="ECO:0000256" key="1">
    <source>
        <dbReference type="ARBA" id="ARBA00022553"/>
    </source>
</evidence>
<organism evidence="4 5">
    <name type="scientific">Xanthocytophaga flava</name>
    <dbReference type="NCBI Taxonomy" id="3048013"/>
    <lineage>
        <taxon>Bacteria</taxon>
        <taxon>Pseudomonadati</taxon>
        <taxon>Bacteroidota</taxon>
        <taxon>Cytophagia</taxon>
        <taxon>Cytophagales</taxon>
        <taxon>Rhodocytophagaceae</taxon>
        <taxon>Xanthocytophaga</taxon>
    </lineage>
</organism>
<evidence type="ECO:0000313" key="5">
    <source>
        <dbReference type="Proteomes" id="UP001241110"/>
    </source>
</evidence>
<dbReference type="PROSITE" id="PS50110">
    <property type="entry name" value="RESPONSE_REGULATORY"/>
    <property type="match status" value="1"/>
</dbReference>
<dbReference type="GO" id="GO:0000160">
    <property type="term" value="P:phosphorelay signal transduction system"/>
    <property type="evidence" value="ECO:0007669"/>
    <property type="project" value="InterPro"/>
</dbReference>
<dbReference type="InterPro" id="IPR050595">
    <property type="entry name" value="Bact_response_regulator"/>
</dbReference>
<evidence type="ECO:0000313" key="4">
    <source>
        <dbReference type="EMBL" id="MDJ1480820.1"/>
    </source>
</evidence>
<keyword evidence="1 2" id="KW-0597">Phosphoprotein</keyword>
<protein>
    <submittedName>
        <fullName evidence="4">Response regulator</fullName>
    </submittedName>
</protein>